<dbReference type="InterPro" id="IPR036291">
    <property type="entry name" value="NAD(P)-bd_dom_sf"/>
</dbReference>
<dbReference type="SUPFAM" id="SSF55347">
    <property type="entry name" value="Glyceraldehyde-3-phosphate dehydrogenase-like, C-terminal domain"/>
    <property type="match status" value="1"/>
</dbReference>
<dbReference type="InterPro" id="IPR050463">
    <property type="entry name" value="Gfo/Idh/MocA_oxidrdct_glycsds"/>
</dbReference>
<protein>
    <submittedName>
        <fullName evidence="3">Dehydrogenase</fullName>
    </submittedName>
</protein>
<evidence type="ECO:0000313" key="3">
    <source>
        <dbReference type="EMBL" id="MBP2112643.1"/>
    </source>
</evidence>
<reference evidence="3 4" key="1">
    <citation type="submission" date="2021-03" db="EMBL/GenBank/DDBJ databases">
        <title>Genomic Encyclopedia of Type Strains, Phase IV (KMG-IV): sequencing the most valuable type-strain genomes for metagenomic binning, comparative biology and taxonomic classification.</title>
        <authorList>
            <person name="Goeker M."/>
        </authorList>
    </citation>
    <scope>NUCLEOTIDE SEQUENCE [LARGE SCALE GENOMIC DNA]</scope>
    <source>
        <strain evidence="3 4">DSM 101953</strain>
    </source>
</reference>
<comment type="caution">
    <text evidence="3">The sequence shown here is derived from an EMBL/GenBank/DDBJ whole genome shotgun (WGS) entry which is preliminary data.</text>
</comment>
<feature type="domain" description="Gfo/Idh/MocA-like oxidoreductase N-terminal" evidence="2">
    <location>
        <begin position="1"/>
        <end position="117"/>
    </location>
</feature>
<keyword evidence="1" id="KW-0560">Oxidoreductase</keyword>
<dbReference type="InterPro" id="IPR000683">
    <property type="entry name" value="Gfo/Idh/MocA-like_OxRdtase_N"/>
</dbReference>
<dbReference type="EMBL" id="JAGGLV010000008">
    <property type="protein sequence ID" value="MBP2112643.1"/>
    <property type="molecule type" value="Genomic_DNA"/>
</dbReference>
<keyword evidence="4" id="KW-1185">Reference proteome</keyword>
<evidence type="ECO:0000259" key="2">
    <source>
        <dbReference type="Pfam" id="PF01408"/>
    </source>
</evidence>
<organism evidence="3 4">
    <name type="scientific">Paenibacillus silagei</name>
    <dbReference type="NCBI Taxonomy" id="1670801"/>
    <lineage>
        <taxon>Bacteria</taxon>
        <taxon>Bacillati</taxon>
        <taxon>Bacillota</taxon>
        <taxon>Bacilli</taxon>
        <taxon>Bacillales</taxon>
        <taxon>Paenibacillaceae</taxon>
        <taxon>Paenibacillus</taxon>
    </lineage>
</organism>
<dbReference type="Gene3D" id="3.40.50.720">
    <property type="entry name" value="NAD(P)-binding Rossmann-like Domain"/>
    <property type="match status" value="1"/>
</dbReference>
<evidence type="ECO:0000313" key="4">
    <source>
        <dbReference type="Proteomes" id="UP000773462"/>
    </source>
</evidence>
<evidence type="ECO:0000256" key="1">
    <source>
        <dbReference type="ARBA" id="ARBA00023002"/>
    </source>
</evidence>
<name>A0ABS4NRG1_9BACL</name>
<dbReference type="Proteomes" id="UP000773462">
    <property type="component" value="Unassembled WGS sequence"/>
</dbReference>
<gene>
    <name evidence="3" type="ORF">J2Z70_002797</name>
</gene>
<sequence length="317" mass="34702">MNIGILGTGFGAYHASLLKQMEFVNRIVVFGRNEDKLLKLKEELGVEVTTSIEDILSDPGVDVIDLCLPSALHKTYAVEALRRGKHVFCETPVVLEPEEGRELLDAEQRYGRRILVNQFIKFDYAYEYLEQSARESAYGQLLHVSFRRETAPVWGDLGLSAIAANLMIHDLDAIAWLLDTPVPTSVWGISGGMDGQALVHASFANASVSAQLTVSSQMPEAYPFTVGYEAYFERGKLVFQETNAANGEVEASLTSYTSEGKTAIPVIPNNPYEKSLRHALLSLQNGTLSQLSLQSALKSVDMASKLTDQLTAGTVAL</sequence>
<dbReference type="PANTHER" id="PTHR43818">
    <property type="entry name" value="BCDNA.GH03377"/>
    <property type="match status" value="1"/>
</dbReference>
<accession>A0ABS4NRG1</accession>
<dbReference type="Gene3D" id="3.30.360.10">
    <property type="entry name" value="Dihydrodipicolinate Reductase, domain 2"/>
    <property type="match status" value="1"/>
</dbReference>
<dbReference type="PANTHER" id="PTHR43818:SF11">
    <property type="entry name" value="BCDNA.GH03377"/>
    <property type="match status" value="1"/>
</dbReference>
<dbReference type="RefSeq" id="WP_209873768.1">
    <property type="nucleotide sequence ID" value="NZ_JAGGLV010000008.1"/>
</dbReference>
<dbReference type="Pfam" id="PF01408">
    <property type="entry name" value="GFO_IDH_MocA"/>
    <property type="match status" value="1"/>
</dbReference>
<proteinExistence type="predicted"/>
<dbReference type="SUPFAM" id="SSF51735">
    <property type="entry name" value="NAD(P)-binding Rossmann-fold domains"/>
    <property type="match status" value="1"/>
</dbReference>